<dbReference type="PANTHER" id="PTHR40455:SF1">
    <property type="entry name" value="ANTITOXIN HIGA"/>
    <property type="match status" value="1"/>
</dbReference>
<reference evidence="2 3" key="1">
    <citation type="submission" date="2021-06" db="EMBL/GenBank/DDBJ databases">
        <title>Bradyrhizobium sp. S2-11-4 Genome sequencing.</title>
        <authorList>
            <person name="Jin L."/>
        </authorList>
    </citation>
    <scope>NUCLEOTIDE SEQUENCE [LARGE SCALE GENOMIC DNA]</scope>
    <source>
        <strain evidence="2 3">S2-11-4</strain>
    </source>
</reference>
<dbReference type="SUPFAM" id="SSF47413">
    <property type="entry name" value="lambda repressor-like DNA-binding domains"/>
    <property type="match status" value="1"/>
</dbReference>
<name>A0A975RZ57_9BRAD</name>
<dbReference type="AlphaFoldDB" id="A0A975RZ57"/>
<dbReference type="InterPro" id="IPR010982">
    <property type="entry name" value="Lambda_DNA-bd_dom_sf"/>
</dbReference>
<dbReference type="Gene3D" id="1.10.260.40">
    <property type="entry name" value="lambda repressor-like DNA-binding domains"/>
    <property type="match status" value="1"/>
</dbReference>
<dbReference type="CDD" id="cd00093">
    <property type="entry name" value="HTH_XRE"/>
    <property type="match status" value="1"/>
</dbReference>
<dbReference type="RefSeq" id="WP_215605864.1">
    <property type="nucleotide sequence ID" value="NZ_CP076136.1"/>
</dbReference>
<dbReference type="PANTHER" id="PTHR40455">
    <property type="entry name" value="ANTITOXIN HIGA"/>
    <property type="match status" value="1"/>
</dbReference>
<accession>A0A975RZ57</accession>
<dbReference type="InterPro" id="IPR039060">
    <property type="entry name" value="Antitox_HigA"/>
</dbReference>
<gene>
    <name evidence="2" type="ORF">KMZ93_09710</name>
</gene>
<evidence type="ECO:0000313" key="3">
    <source>
        <dbReference type="Proteomes" id="UP000676951"/>
    </source>
</evidence>
<evidence type="ECO:0000313" key="2">
    <source>
        <dbReference type="EMBL" id="QWG25124.1"/>
    </source>
</evidence>
<organism evidence="2 3">
    <name type="scientific">Bradyrhizobium sediminis</name>
    <dbReference type="NCBI Taxonomy" id="2840469"/>
    <lineage>
        <taxon>Bacteria</taxon>
        <taxon>Pseudomonadati</taxon>
        <taxon>Pseudomonadota</taxon>
        <taxon>Alphaproteobacteria</taxon>
        <taxon>Hyphomicrobiales</taxon>
        <taxon>Nitrobacteraceae</taxon>
        <taxon>Bradyrhizobium</taxon>
    </lineage>
</organism>
<proteinExistence type="predicted"/>
<dbReference type="EMBL" id="CP076136">
    <property type="protein sequence ID" value="QWG25124.1"/>
    <property type="molecule type" value="Genomic_DNA"/>
</dbReference>
<dbReference type="Proteomes" id="UP000676951">
    <property type="component" value="Chromosome"/>
</dbReference>
<keyword evidence="3" id="KW-1185">Reference proteome</keyword>
<sequence>MQIRPIRNDKDHRAALAEIEKLWGASSGTSEGDKLDILVTLVETYEERRWPLKSRRRFDPVDVLHYAIEELGHSQAELADILGSRSRASEVLARRRPLTLEMIQKINASWKIPADLLVQPYRVTAKAA</sequence>
<dbReference type="InterPro" id="IPR001387">
    <property type="entry name" value="Cro/C1-type_HTH"/>
</dbReference>
<dbReference type="GO" id="GO:0001046">
    <property type="term" value="F:core promoter sequence-specific DNA binding"/>
    <property type="evidence" value="ECO:0007669"/>
    <property type="project" value="TreeGrafter"/>
</dbReference>
<feature type="domain" description="HTH cro/C1-type" evidence="1">
    <location>
        <begin position="66"/>
        <end position="106"/>
    </location>
</feature>
<evidence type="ECO:0000259" key="1">
    <source>
        <dbReference type="Pfam" id="PF01381"/>
    </source>
</evidence>
<protein>
    <submittedName>
        <fullName evidence="2">Transcriptional regulator</fullName>
    </submittedName>
</protein>
<dbReference type="GO" id="GO:0006355">
    <property type="term" value="P:regulation of DNA-templated transcription"/>
    <property type="evidence" value="ECO:0007669"/>
    <property type="project" value="InterPro"/>
</dbReference>
<dbReference type="Pfam" id="PF01381">
    <property type="entry name" value="HTH_3"/>
    <property type="match status" value="1"/>
</dbReference>